<keyword evidence="3" id="KW-1185">Reference proteome</keyword>
<feature type="transmembrane region" description="Helical" evidence="1">
    <location>
        <begin position="92"/>
        <end position="112"/>
    </location>
</feature>
<feature type="transmembrane region" description="Helical" evidence="1">
    <location>
        <begin position="169"/>
        <end position="191"/>
    </location>
</feature>
<organism evidence="2 3">
    <name type="scientific">Mycena venus</name>
    <dbReference type="NCBI Taxonomy" id="2733690"/>
    <lineage>
        <taxon>Eukaryota</taxon>
        <taxon>Fungi</taxon>
        <taxon>Dikarya</taxon>
        <taxon>Basidiomycota</taxon>
        <taxon>Agaricomycotina</taxon>
        <taxon>Agaricomycetes</taxon>
        <taxon>Agaricomycetidae</taxon>
        <taxon>Agaricales</taxon>
        <taxon>Marasmiineae</taxon>
        <taxon>Mycenaceae</taxon>
        <taxon>Mycena</taxon>
    </lineage>
</organism>
<accession>A0A8H6WRK5</accession>
<dbReference type="OrthoDB" id="3265531at2759"/>
<keyword evidence="1" id="KW-0472">Membrane</keyword>
<feature type="transmembrane region" description="Helical" evidence="1">
    <location>
        <begin position="64"/>
        <end position="86"/>
    </location>
</feature>
<sequence>MAPSFQVIDDNVVPHGGSYDTITPREHTVRNAMLVMTIAAPILGSFIICLFSRKGWSYRSSWSYPRLAILWFWSVAIFGTLVFYQRGMTNRTTFMFAILHTQVEVLMNGLLLNFTVRNSLIMAGLWGFVLFTATLALPNISLVFIVSSVLGGANDFVVVLLLAYGKKWLYAAGALFHVISAVLVFLDSAIFLDVVLYNTFIFISLWLYIAFTTAAILRDSRIPDTGFVRLPLVDQPGEAEGHSMSDDHLTNVQNPMHDVKVPTWALRAIIGISLLGSSLITILIYVFA</sequence>
<reference evidence="2" key="1">
    <citation type="submission" date="2020-05" db="EMBL/GenBank/DDBJ databases">
        <title>Mycena genomes resolve the evolution of fungal bioluminescence.</title>
        <authorList>
            <person name="Tsai I.J."/>
        </authorList>
    </citation>
    <scope>NUCLEOTIDE SEQUENCE</scope>
    <source>
        <strain evidence="2">CCC161011</strain>
    </source>
</reference>
<dbReference type="EMBL" id="JACAZI010000036">
    <property type="protein sequence ID" value="KAF7328334.1"/>
    <property type="molecule type" value="Genomic_DNA"/>
</dbReference>
<proteinExistence type="predicted"/>
<keyword evidence="1" id="KW-0812">Transmembrane</keyword>
<evidence type="ECO:0000313" key="2">
    <source>
        <dbReference type="EMBL" id="KAF7328334.1"/>
    </source>
</evidence>
<gene>
    <name evidence="2" type="ORF">MVEN_02548800</name>
</gene>
<feature type="transmembrane region" description="Helical" evidence="1">
    <location>
        <begin position="197"/>
        <end position="217"/>
    </location>
</feature>
<comment type="caution">
    <text evidence="2">The sequence shown here is derived from an EMBL/GenBank/DDBJ whole genome shotgun (WGS) entry which is preliminary data.</text>
</comment>
<protein>
    <submittedName>
        <fullName evidence="2">Uncharacterized protein</fullName>
    </submittedName>
</protein>
<dbReference type="AlphaFoldDB" id="A0A8H6WRK5"/>
<keyword evidence="1" id="KW-1133">Transmembrane helix</keyword>
<evidence type="ECO:0000256" key="1">
    <source>
        <dbReference type="SAM" id="Phobius"/>
    </source>
</evidence>
<feature type="transmembrane region" description="Helical" evidence="1">
    <location>
        <begin position="264"/>
        <end position="287"/>
    </location>
</feature>
<evidence type="ECO:0000313" key="3">
    <source>
        <dbReference type="Proteomes" id="UP000620124"/>
    </source>
</evidence>
<feature type="transmembrane region" description="Helical" evidence="1">
    <location>
        <begin position="32"/>
        <end position="52"/>
    </location>
</feature>
<name>A0A8H6WRK5_9AGAR</name>
<dbReference type="Proteomes" id="UP000620124">
    <property type="component" value="Unassembled WGS sequence"/>
</dbReference>